<dbReference type="GO" id="GO:0046983">
    <property type="term" value="F:protein dimerization activity"/>
    <property type="evidence" value="ECO:0007669"/>
    <property type="project" value="InterPro"/>
</dbReference>
<dbReference type="GO" id="GO:0003700">
    <property type="term" value="F:DNA-binding transcription factor activity"/>
    <property type="evidence" value="ECO:0007669"/>
    <property type="project" value="InterPro"/>
</dbReference>
<evidence type="ECO:0000259" key="8">
    <source>
        <dbReference type="PROSITE" id="PS51297"/>
    </source>
</evidence>
<feature type="domain" description="MADS-box" evidence="7">
    <location>
        <begin position="1"/>
        <end position="61"/>
    </location>
</feature>
<dbReference type="PANTHER" id="PTHR48019">
    <property type="entry name" value="SERUM RESPONSE FACTOR HOMOLOG"/>
    <property type="match status" value="1"/>
</dbReference>
<keyword evidence="2" id="KW-0805">Transcription regulation</keyword>
<proteinExistence type="predicted"/>
<dbReference type="SUPFAM" id="SSF55455">
    <property type="entry name" value="SRF-like"/>
    <property type="match status" value="1"/>
</dbReference>
<dbReference type="InterPro" id="IPR036879">
    <property type="entry name" value="TF_MADSbox_sf"/>
</dbReference>
<keyword evidence="10" id="KW-1185">Reference proteome</keyword>
<evidence type="ECO:0000256" key="1">
    <source>
        <dbReference type="ARBA" id="ARBA00004123"/>
    </source>
</evidence>
<dbReference type="CDD" id="cd00265">
    <property type="entry name" value="MADS_MEF2_like"/>
    <property type="match status" value="1"/>
</dbReference>
<dbReference type="GO" id="GO:0005634">
    <property type="term" value="C:nucleus"/>
    <property type="evidence" value="ECO:0007669"/>
    <property type="project" value="UniProtKB-SubCell"/>
</dbReference>
<feature type="domain" description="K-box" evidence="8">
    <location>
        <begin position="86"/>
        <end position="172"/>
    </location>
</feature>
<accession>A0A7J7MDN3</accession>
<evidence type="ECO:0000256" key="2">
    <source>
        <dbReference type="ARBA" id="ARBA00023015"/>
    </source>
</evidence>
<feature type="compositionally biased region" description="Polar residues" evidence="6">
    <location>
        <begin position="178"/>
        <end position="190"/>
    </location>
</feature>
<evidence type="ECO:0000256" key="6">
    <source>
        <dbReference type="SAM" id="MobiDB-lite"/>
    </source>
</evidence>
<dbReference type="InterPro" id="IPR002487">
    <property type="entry name" value="TF_Kbox"/>
</dbReference>
<dbReference type="PROSITE" id="PS50066">
    <property type="entry name" value="MADS_BOX_2"/>
    <property type="match status" value="1"/>
</dbReference>
<dbReference type="OrthoDB" id="1898716at2759"/>
<dbReference type="InterPro" id="IPR033896">
    <property type="entry name" value="MEF2-like_N"/>
</dbReference>
<dbReference type="Gene3D" id="3.40.1810.10">
    <property type="entry name" value="Transcription factor, MADS-box"/>
    <property type="match status" value="1"/>
</dbReference>
<dbReference type="PROSITE" id="PS51297">
    <property type="entry name" value="K_BOX"/>
    <property type="match status" value="1"/>
</dbReference>
<evidence type="ECO:0000313" key="10">
    <source>
        <dbReference type="Proteomes" id="UP000541444"/>
    </source>
</evidence>
<comment type="subcellular location">
    <subcellularLocation>
        <location evidence="1">Nucleus</location>
    </subcellularLocation>
</comment>
<dbReference type="Pfam" id="PF01486">
    <property type="entry name" value="K-box"/>
    <property type="match status" value="1"/>
</dbReference>
<keyword evidence="4" id="KW-0804">Transcription</keyword>
<comment type="caution">
    <text evidence="9">The sequence shown here is derived from an EMBL/GenBank/DDBJ whole genome shotgun (WGS) entry which is preliminary data.</text>
</comment>
<evidence type="ECO:0000256" key="4">
    <source>
        <dbReference type="ARBA" id="ARBA00023163"/>
    </source>
</evidence>
<organism evidence="9 10">
    <name type="scientific">Kingdonia uniflora</name>
    <dbReference type="NCBI Taxonomy" id="39325"/>
    <lineage>
        <taxon>Eukaryota</taxon>
        <taxon>Viridiplantae</taxon>
        <taxon>Streptophyta</taxon>
        <taxon>Embryophyta</taxon>
        <taxon>Tracheophyta</taxon>
        <taxon>Spermatophyta</taxon>
        <taxon>Magnoliopsida</taxon>
        <taxon>Ranunculales</taxon>
        <taxon>Circaeasteraceae</taxon>
        <taxon>Kingdonia</taxon>
    </lineage>
</organism>
<dbReference type="SMART" id="SM00432">
    <property type="entry name" value="MADS"/>
    <property type="match status" value="1"/>
</dbReference>
<evidence type="ECO:0000259" key="7">
    <source>
        <dbReference type="PROSITE" id="PS50066"/>
    </source>
</evidence>
<protein>
    <submittedName>
        <fullName evidence="9">Uncharacterized protein</fullName>
    </submittedName>
</protein>
<gene>
    <name evidence="9" type="ORF">GIB67_025866</name>
</gene>
<evidence type="ECO:0000313" key="9">
    <source>
        <dbReference type="EMBL" id="KAF6152848.1"/>
    </source>
</evidence>
<reference evidence="9 10" key="1">
    <citation type="journal article" date="2020" name="IScience">
        <title>Genome Sequencing of the Endangered Kingdonia uniflora (Circaeasteraceae, Ranunculales) Reveals Potential Mechanisms of Evolutionary Specialization.</title>
        <authorList>
            <person name="Sun Y."/>
            <person name="Deng T."/>
            <person name="Zhang A."/>
            <person name="Moore M.J."/>
            <person name="Landis J.B."/>
            <person name="Lin N."/>
            <person name="Zhang H."/>
            <person name="Zhang X."/>
            <person name="Huang J."/>
            <person name="Zhang X."/>
            <person name="Sun H."/>
            <person name="Wang H."/>
        </authorList>
    </citation>
    <scope>NUCLEOTIDE SEQUENCE [LARGE SCALE GENOMIC DNA]</scope>
    <source>
        <strain evidence="9">TB1705</strain>
        <tissue evidence="9">Leaf</tissue>
    </source>
</reference>
<dbReference type="GO" id="GO:0045944">
    <property type="term" value="P:positive regulation of transcription by RNA polymerase II"/>
    <property type="evidence" value="ECO:0007669"/>
    <property type="project" value="InterPro"/>
</dbReference>
<dbReference type="AlphaFoldDB" id="A0A7J7MDN3"/>
<evidence type="ECO:0000256" key="5">
    <source>
        <dbReference type="ARBA" id="ARBA00023242"/>
    </source>
</evidence>
<evidence type="ECO:0000256" key="3">
    <source>
        <dbReference type="ARBA" id="ARBA00023125"/>
    </source>
</evidence>
<dbReference type="InterPro" id="IPR002100">
    <property type="entry name" value="TF_MADSbox"/>
</dbReference>
<dbReference type="PROSITE" id="PS00350">
    <property type="entry name" value="MADS_BOX_1"/>
    <property type="match status" value="1"/>
</dbReference>
<sequence>MAREKIQIKKIDNTNARQVTFSKRRKGLIKKAEELSILCEAKVALIIFSATGKLFEYSSSSMKEILERQNLHSKNLQKLVQPSLELQLENSNFLRLSKEVAEKSHQLRQMRGEEIHSLNIEELKQLEKFLEVGLSRVLETKGMLLMQENEQLKQQIAHNSKGLNNVEAEPENPVFDEGQSSNSVTYTSSLGPPLDQDSSDNSDLSLRLCL</sequence>
<dbReference type="PRINTS" id="PR00404">
    <property type="entry name" value="MADSDOMAIN"/>
</dbReference>
<keyword evidence="3" id="KW-0238">DNA-binding</keyword>
<keyword evidence="5" id="KW-0539">Nucleus</keyword>
<dbReference type="Proteomes" id="UP000541444">
    <property type="component" value="Unassembled WGS sequence"/>
</dbReference>
<dbReference type="GO" id="GO:0000977">
    <property type="term" value="F:RNA polymerase II transcription regulatory region sequence-specific DNA binding"/>
    <property type="evidence" value="ECO:0007669"/>
    <property type="project" value="InterPro"/>
</dbReference>
<feature type="compositionally biased region" description="Low complexity" evidence="6">
    <location>
        <begin position="194"/>
        <end position="204"/>
    </location>
</feature>
<dbReference type="Pfam" id="PF00319">
    <property type="entry name" value="SRF-TF"/>
    <property type="match status" value="1"/>
</dbReference>
<dbReference type="InterPro" id="IPR050142">
    <property type="entry name" value="MADS-box/MEF2_TF"/>
</dbReference>
<feature type="region of interest" description="Disordered" evidence="6">
    <location>
        <begin position="165"/>
        <end position="204"/>
    </location>
</feature>
<dbReference type="FunFam" id="3.40.1810.10:FF:000007">
    <property type="entry name" value="Transcription factor, MADS-box"/>
    <property type="match status" value="1"/>
</dbReference>
<name>A0A7J7MDN3_9MAGN</name>
<dbReference type="EMBL" id="JACGCM010001604">
    <property type="protein sequence ID" value="KAF6152848.1"/>
    <property type="molecule type" value="Genomic_DNA"/>
</dbReference>